<organism evidence="1">
    <name type="scientific">marine sediment metagenome</name>
    <dbReference type="NCBI Taxonomy" id="412755"/>
    <lineage>
        <taxon>unclassified sequences</taxon>
        <taxon>metagenomes</taxon>
        <taxon>ecological metagenomes</taxon>
    </lineage>
</organism>
<reference evidence="1" key="1">
    <citation type="journal article" date="2015" name="Nature">
        <title>Complex archaea that bridge the gap between prokaryotes and eukaryotes.</title>
        <authorList>
            <person name="Spang A."/>
            <person name="Saw J.H."/>
            <person name="Jorgensen S.L."/>
            <person name="Zaremba-Niedzwiedzka K."/>
            <person name="Martijn J."/>
            <person name="Lind A.E."/>
            <person name="van Eijk R."/>
            <person name="Schleper C."/>
            <person name="Guy L."/>
            <person name="Ettema T.J."/>
        </authorList>
    </citation>
    <scope>NUCLEOTIDE SEQUENCE</scope>
</reference>
<accession>A0A0F9Q061</accession>
<comment type="caution">
    <text evidence="1">The sequence shown here is derived from an EMBL/GenBank/DDBJ whole genome shotgun (WGS) entry which is preliminary data.</text>
</comment>
<gene>
    <name evidence="1" type="ORF">LCGC14_0834650</name>
</gene>
<dbReference type="AlphaFoldDB" id="A0A0F9Q061"/>
<evidence type="ECO:0000313" key="1">
    <source>
        <dbReference type="EMBL" id="KKN30362.1"/>
    </source>
</evidence>
<sequence>MGRGDAYLKFYQRLFTLGSIRHGATGVEELSGTLMPKSGTAGDGVGTAPKGSLYRDVTRGTLWVNEGTKAAPYWSPVSPNQPGLYSIDAPHFFDSEGKIESNTDTSEELTPSGWTALGDGIHETDSGVLVQTATQGDPGALRLSSSAAAAGDLCALSTPVVSGAGIYQPDDNDMAVIDVNIASVSALTARIIFCGFAGIVAVSETDVVTAATTTTTLTQNDIAGLYMASTATDADRIISAFSKAGTPGTQDYSAITALNTGVNMPAAGTALRFRAEVDGNGAIRLFLAKALVYTGAAATLAVDQELNALVYVSPTTTTQAEIDILRASFYMGVS</sequence>
<proteinExistence type="predicted"/>
<name>A0A0F9Q061_9ZZZZ</name>
<dbReference type="EMBL" id="LAZR01002412">
    <property type="protein sequence ID" value="KKN30362.1"/>
    <property type="molecule type" value="Genomic_DNA"/>
</dbReference>
<protein>
    <submittedName>
        <fullName evidence="1">Uncharacterized protein</fullName>
    </submittedName>
</protein>